<reference evidence="1 2" key="1">
    <citation type="journal article" date="2019" name="Commun. Biol.">
        <title>The bagworm genome reveals a unique fibroin gene that provides high tensile strength.</title>
        <authorList>
            <person name="Kono N."/>
            <person name="Nakamura H."/>
            <person name="Ohtoshi R."/>
            <person name="Tomita M."/>
            <person name="Numata K."/>
            <person name="Arakawa K."/>
        </authorList>
    </citation>
    <scope>NUCLEOTIDE SEQUENCE [LARGE SCALE GENOMIC DNA]</scope>
</reference>
<gene>
    <name evidence="1" type="ORF">EVAR_33115_1</name>
</gene>
<dbReference type="EMBL" id="BGZK01001118">
    <property type="protein sequence ID" value="GBP71702.1"/>
    <property type="molecule type" value="Genomic_DNA"/>
</dbReference>
<name>A0A4C1YA00_EUMVA</name>
<protein>
    <submittedName>
        <fullName evidence="1">Uncharacterized protein</fullName>
    </submittedName>
</protein>
<comment type="caution">
    <text evidence="1">The sequence shown here is derived from an EMBL/GenBank/DDBJ whole genome shotgun (WGS) entry which is preliminary data.</text>
</comment>
<keyword evidence="2" id="KW-1185">Reference proteome</keyword>
<organism evidence="1 2">
    <name type="scientific">Eumeta variegata</name>
    <name type="common">Bagworm moth</name>
    <name type="synonym">Eumeta japonica</name>
    <dbReference type="NCBI Taxonomy" id="151549"/>
    <lineage>
        <taxon>Eukaryota</taxon>
        <taxon>Metazoa</taxon>
        <taxon>Ecdysozoa</taxon>
        <taxon>Arthropoda</taxon>
        <taxon>Hexapoda</taxon>
        <taxon>Insecta</taxon>
        <taxon>Pterygota</taxon>
        <taxon>Neoptera</taxon>
        <taxon>Endopterygota</taxon>
        <taxon>Lepidoptera</taxon>
        <taxon>Glossata</taxon>
        <taxon>Ditrysia</taxon>
        <taxon>Tineoidea</taxon>
        <taxon>Psychidae</taxon>
        <taxon>Oiketicinae</taxon>
        <taxon>Eumeta</taxon>
    </lineage>
</organism>
<proteinExistence type="predicted"/>
<dbReference type="AlphaFoldDB" id="A0A4C1YA00"/>
<accession>A0A4C1YA00</accession>
<dbReference type="Proteomes" id="UP000299102">
    <property type="component" value="Unassembled WGS sequence"/>
</dbReference>
<evidence type="ECO:0000313" key="1">
    <source>
        <dbReference type="EMBL" id="GBP71702.1"/>
    </source>
</evidence>
<sequence>MKQVFPSLAGTSKEALCTVVVLRFLNMHYLQLSSLTTSGVVVDTVKQMPIKYQRTKIGIKTCIGIESRTGTGPGSGTRIDIKNGTVNPIKIDRKIGSMK</sequence>
<evidence type="ECO:0000313" key="2">
    <source>
        <dbReference type="Proteomes" id="UP000299102"/>
    </source>
</evidence>